<dbReference type="InterPro" id="IPR045857">
    <property type="entry name" value="O16G_dom_2"/>
</dbReference>
<proteinExistence type="inferred from homology"/>
<dbReference type="SUPFAM" id="SSF51011">
    <property type="entry name" value="Glycosyl hydrolase domain"/>
    <property type="match status" value="1"/>
</dbReference>
<dbReference type="InterPro" id="IPR006047">
    <property type="entry name" value="GH13_cat_dom"/>
</dbReference>
<keyword evidence="2" id="KW-0378">Hydrolase</keyword>
<dbReference type="Pfam" id="PF00128">
    <property type="entry name" value="Alpha-amylase"/>
    <property type="match status" value="1"/>
</dbReference>
<dbReference type="NCBIfam" id="NF008183">
    <property type="entry name" value="PRK10933.1"/>
    <property type="match status" value="1"/>
</dbReference>
<dbReference type="PANTHER" id="PTHR10357:SF179">
    <property type="entry name" value="NEUTRAL AND BASIC AMINO ACID TRANSPORT PROTEIN RBAT"/>
    <property type="match status" value="1"/>
</dbReference>
<keyword evidence="2" id="KW-0326">Glycosidase</keyword>
<dbReference type="InterPro" id="IPR017853">
    <property type="entry name" value="GH"/>
</dbReference>
<dbReference type="EMBL" id="CAJRAY010000043">
    <property type="protein sequence ID" value="CAG5086372.1"/>
    <property type="molecule type" value="Genomic_DNA"/>
</dbReference>
<dbReference type="SUPFAM" id="SSF51445">
    <property type="entry name" value="(Trans)glycosidases"/>
    <property type="match status" value="1"/>
</dbReference>
<evidence type="ECO:0000259" key="3">
    <source>
        <dbReference type="SMART" id="SM00642"/>
    </source>
</evidence>
<dbReference type="InterPro" id="IPR013780">
    <property type="entry name" value="Glyco_hydro_b"/>
</dbReference>
<comment type="caution">
    <text evidence="4">The sequence shown here is derived from an EMBL/GenBank/DDBJ whole genome shotgun (WGS) entry which is preliminary data.</text>
</comment>
<reference evidence="4 5" key="1">
    <citation type="submission" date="2021-04" db="EMBL/GenBank/DDBJ databases">
        <authorList>
            <person name="Rakotoarivonina H."/>
        </authorList>
    </citation>
    <scope>NUCLEOTIDE SEQUENCE [LARGE SCALE GENOMIC DNA]</scope>
    <source>
        <strain evidence="4 5">XE</strain>
    </source>
</reference>
<dbReference type="Gene3D" id="3.20.20.80">
    <property type="entry name" value="Glycosidases"/>
    <property type="match status" value="2"/>
</dbReference>
<protein>
    <submittedName>
        <fullName evidence="4">Oligo-1,4-1,6-alpha-glucosidase (Sucrase-maltase-isomaltase)</fullName>
    </submittedName>
</protein>
<sequence length="549" mass="63605">MLGRPTWWKETVVYQVYWRSFFDTNGDGIGDLRGVIEKLDYIRSLGVDFIWLNPFNESPGVDNGYDISDYYAVAPEAGTMADVDRLIEEAHRRGLKIMMDIVLNHTSDRHPWFLASRSSKDDPKRDWYIWRDPAPDGGPPTNWRSYFHPSCWRFDEATGQYYMHSFAIGQPDLNWANPEVRQAMYRMLRFWLDKGVDGLRLDALALLAKPETFTDAADPYDIRYLTHNPGLHDYLQEMNREVFRHYNIMTVGEVAFATPELGVLFVDEERRELNSLFHFEVADEMPAWDMVRFKRIQRRWADALRGRGVMGQFLNNHDHTRQVTRYGNDREYRVQSAKLLATMIHTLPGIPYVYQGEELGMTGVRFASIDDYRDVMMKSRYEEEVGRGRSPEEVLRELQPLSRDNSRTPMQWNAGRNAGFSAGEPWIRPNPNHTAINVEEAEADPDSVLHYYRKLIALRKEHPVMVYGDFEDISGDDPHVYAYVRKHGDTAWIVVLNHSDAPGAFELPEPYAGKTMQLVLGNYADADKLLRAGKLELRPHEARILSCVI</sequence>
<feature type="domain" description="Glycosyl hydrolase family 13 catalytic" evidence="3">
    <location>
        <begin position="15"/>
        <end position="407"/>
    </location>
</feature>
<dbReference type="Gene3D" id="3.90.400.10">
    <property type="entry name" value="Oligo-1,6-glucosidase, Domain 2"/>
    <property type="match status" value="1"/>
</dbReference>
<dbReference type="Proteomes" id="UP000681526">
    <property type="component" value="Unassembled WGS sequence"/>
</dbReference>
<dbReference type="CDD" id="cd11333">
    <property type="entry name" value="AmyAc_SI_OligoGlu_DGase"/>
    <property type="match status" value="1"/>
</dbReference>
<dbReference type="SMART" id="SM00642">
    <property type="entry name" value="Aamy"/>
    <property type="match status" value="1"/>
</dbReference>
<dbReference type="PANTHER" id="PTHR10357">
    <property type="entry name" value="ALPHA-AMYLASE FAMILY MEMBER"/>
    <property type="match status" value="1"/>
</dbReference>
<name>A0ABN7RZE2_THEXY</name>
<evidence type="ECO:0000256" key="2">
    <source>
        <dbReference type="ARBA" id="ARBA00023295"/>
    </source>
</evidence>
<keyword evidence="5" id="KW-1185">Reference proteome</keyword>
<comment type="similarity">
    <text evidence="1">Belongs to the glycosyl hydrolase 13 family.</text>
</comment>
<organism evidence="4 5">
    <name type="scientific">Thermobacillus xylanilyticus</name>
    <dbReference type="NCBI Taxonomy" id="76633"/>
    <lineage>
        <taxon>Bacteria</taxon>
        <taxon>Bacillati</taxon>
        <taxon>Bacillota</taxon>
        <taxon>Bacilli</taxon>
        <taxon>Bacillales</taxon>
        <taxon>Paenibacillaceae</taxon>
        <taxon>Thermobacillus</taxon>
    </lineage>
</organism>
<evidence type="ECO:0000313" key="5">
    <source>
        <dbReference type="Proteomes" id="UP000681526"/>
    </source>
</evidence>
<accession>A0ABN7RZE2</accession>
<gene>
    <name evidence="4" type="primary">txxe 2047-malL</name>
    <name evidence="4" type="ORF">TXXE_09980</name>
</gene>
<evidence type="ECO:0000313" key="4">
    <source>
        <dbReference type="EMBL" id="CAG5086372.1"/>
    </source>
</evidence>
<dbReference type="Gene3D" id="2.60.40.1180">
    <property type="entry name" value="Golgi alpha-mannosidase II"/>
    <property type="match status" value="1"/>
</dbReference>
<dbReference type="Pfam" id="PF16657">
    <property type="entry name" value="Malt_amylase_C"/>
    <property type="match status" value="1"/>
</dbReference>
<evidence type="ECO:0000256" key="1">
    <source>
        <dbReference type="ARBA" id="ARBA00008061"/>
    </source>
</evidence>
<dbReference type="InterPro" id="IPR032091">
    <property type="entry name" value="Malt_amylase-like_C"/>
</dbReference>